<proteinExistence type="predicted"/>
<evidence type="ECO:0000313" key="2">
    <source>
        <dbReference type="Proteomes" id="UP001417504"/>
    </source>
</evidence>
<evidence type="ECO:0000313" key="1">
    <source>
        <dbReference type="EMBL" id="KAK9102923.1"/>
    </source>
</evidence>
<dbReference type="AlphaFoldDB" id="A0AAP0F7L4"/>
<name>A0AAP0F7L4_9MAGN</name>
<protein>
    <submittedName>
        <fullName evidence="1">Uncharacterized protein</fullName>
    </submittedName>
</protein>
<keyword evidence="2" id="KW-1185">Reference proteome</keyword>
<dbReference type="EMBL" id="JBBNAE010000008">
    <property type="protein sequence ID" value="KAK9102923.1"/>
    <property type="molecule type" value="Genomic_DNA"/>
</dbReference>
<accession>A0AAP0F7L4</accession>
<organism evidence="1 2">
    <name type="scientific">Stephania japonica</name>
    <dbReference type="NCBI Taxonomy" id="461633"/>
    <lineage>
        <taxon>Eukaryota</taxon>
        <taxon>Viridiplantae</taxon>
        <taxon>Streptophyta</taxon>
        <taxon>Embryophyta</taxon>
        <taxon>Tracheophyta</taxon>
        <taxon>Spermatophyta</taxon>
        <taxon>Magnoliopsida</taxon>
        <taxon>Ranunculales</taxon>
        <taxon>Menispermaceae</taxon>
        <taxon>Menispermoideae</taxon>
        <taxon>Cissampelideae</taxon>
        <taxon>Stephania</taxon>
    </lineage>
</organism>
<dbReference type="Proteomes" id="UP001417504">
    <property type="component" value="Unassembled WGS sequence"/>
</dbReference>
<reference evidence="1 2" key="1">
    <citation type="submission" date="2024-01" db="EMBL/GenBank/DDBJ databases">
        <title>Genome assemblies of Stephania.</title>
        <authorList>
            <person name="Yang L."/>
        </authorList>
    </citation>
    <scope>NUCLEOTIDE SEQUENCE [LARGE SCALE GENOMIC DNA]</scope>
    <source>
        <strain evidence="1">QJT</strain>
        <tissue evidence="1">Leaf</tissue>
    </source>
</reference>
<gene>
    <name evidence="1" type="ORF">Sjap_020177</name>
</gene>
<comment type="caution">
    <text evidence="1">The sequence shown here is derived from an EMBL/GenBank/DDBJ whole genome shotgun (WGS) entry which is preliminary data.</text>
</comment>
<sequence>MEEDTSPTKCGDSAMNIDDVASVHEVPSIGDTIMMSQDVWNTRGAIKTSAQRQIVELVKRHNPIMGCILETRFECPRLRWIDNGGKYGQIPATTNGLSGVLPSFGKRVKLPFIDFDNSERKHGRIFLGRFLFPKLPEPFATTLDAWNRFSFDNIFTIKKTLFARLEETQKALRERRSTFLRNLEWWLQEGYEEV</sequence>